<protein>
    <submittedName>
        <fullName evidence="5">Uncharacterized protein LOC117566456</fullName>
    </submittedName>
</protein>
<feature type="signal peptide" evidence="2">
    <location>
        <begin position="1"/>
        <end position="25"/>
    </location>
</feature>
<sequence>MFGGASSVRLVTLCVLFSSMAASEAARLRFPGPVLQRQEAAPYPAAGATPDPPFELPTEQEANFPQPDLTYGPPEEPELVYGPPEEQPELVYGPPEQQPELVYGPPEEQPELVYGPPADTYGPPAAEVLPDQTYGPPASDDANAAAQSAATISLASLRPAAQFVLPLVQRFNTFRQLRRPATSSQRRPAKLTARPQRRPAKIVTGNAAIFPATQLTLPFVERRIPFRPARLILNAPLKRKPAKLTVNSLAQLTPAIRRPIISGGRIIAYSDRAQNW</sequence>
<evidence type="ECO:0000256" key="2">
    <source>
        <dbReference type="SAM" id="SignalP"/>
    </source>
</evidence>
<evidence type="ECO:0000313" key="4">
    <source>
        <dbReference type="Proteomes" id="UP000515160"/>
    </source>
</evidence>
<dbReference type="InterPro" id="IPR032011">
    <property type="entry name" value="DUF4794"/>
</dbReference>
<feature type="region of interest" description="Disordered" evidence="1">
    <location>
        <begin position="41"/>
        <end position="89"/>
    </location>
</feature>
<evidence type="ECO:0000313" key="5">
    <source>
        <dbReference type="RefSeq" id="XP_034101878.1"/>
    </source>
</evidence>
<dbReference type="Proteomes" id="UP000515160">
    <property type="component" value="Chromosome 3"/>
</dbReference>
<accession>A0A6P8WRC9</accession>
<gene>
    <name evidence="5" type="primary">LOC117566456</name>
</gene>
<name>A0A6P8WRC9_DROAB</name>
<organism evidence="4 5">
    <name type="scientific">Drosophila albomicans</name>
    <name type="common">Fruit fly</name>
    <dbReference type="NCBI Taxonomy" id="7291"/>
    <lineage>
        <taxon>Eukaryota</taxon>
        <taxon>Metazoa</taxon>
        <taxon>Ecdysozoa</taxon>
        <taxon>Arthropoda</taxon>
        <taxon>Hexapoda</taxon>
        <taxon>Insecta</taxon>
        <taxon>Pterygota</taxon>
        <taxon>Neoptera</taxon>
        <taxon>Endopterygota</taxon>
        <taxon>Diptera</taxon>
        <taxon>Brachycera</taxon>
        <taxon>Muscomorpha</taxon>
        <taxon>Ephydroidea</taxon>
        <taxon>Drosophilidae</taxon>
        <taxon>Drosophila</taxon>
    </lineage>
</organism>
<evidence type="ECO:0000259" key="3">
    <source>
        <dbReference type="Pfam" id="PF16042"/>
    </source>
</evidence>
<dbReference type="RefSeq" id="XP_034101878.1">
    <property type="nucleotide sequence ID" value="XM_034245987.2"/>
</dbReference>
<reference evidence="5" key="1">
    <citation type="submission" date="2025-08" db="UniProtKB">
        <authorList>
            <consortium name="RefSeq"/>
        </authorList>
    </citation>
    <scope>IDENTIFICATION</scope>
    <source>
        <strain evidence="5">15112-1751.03</strain>
        <tissue evidence="5">Whole Adult</tissue>
    </source>
</reference>
<evidence type="ECO:0000256" key="1">
    <source>
        <dbReference type="SAM" id="MobiDB-lite"/>
    </source>
</evidence>
<dbReference type="GeneID" id="117566456"/>
<keyword evidence="4" id="KW-1185">Reference proteome</keyword>
<dbReference type="AlphaFoldDB" id="A0A6P8WRC9"/>
<dbReference type="OrthoDB" id="6750008at2759"/>
<keyword evidence="2" id="KW-0732">Signal</keyword>
<feature type="domain" description="DUF4794" evidence="3">
    <location>
        <begin position="41"/>
        <end position="106"/>
    </location>
</feature>
<proteinExistence type="predicted"/>
<dbReference type="Pfam" id="PF16042">
    <property type="entry name" value="DUF4794"/>
    <property type="match status" value="1"/>
</dbReference>
<feature type="chain" id="PRO_5027999153" evidence="2">
    <location>
        <begin position="26"/>
        <end position="276"/>
    </location>
</feature>